<evidence type="ECO:0000259" key="2">
    <source>
        <dbReference type="SMART" id="SM00382"/>
    </source>
</evidence>
<dbReference type="PANTHER" id="PTHR32039">
    <property type="entry name" value="MAGNESIUM-CHELATASE SUBUNIT CHLI"/>
    <property type="match status" value="1"/>
</dbReference>
<dbReference type="Pfam" id="PF01078">
    <property type="entry name" value="Mg_chelatase"/>
    <property type="match status" value="1"/>
</dbReference>
<dbReference type="Pfam" id="PF13335">
    <property type="entry name" value="Mg_chelatase_C"/>
    <property type="match status" value="1"/>
</dbReference>
<dbReference type="NCBIfam" id="TIGR00368">
    <property type="entry name" value="YifB family Mg chelatase-like AAA ATPase"/>
    <property type="match status" value="1"/>
</dbReference>
<dbReference type="InterPro" id="IPR003593">
    <property type="entry name" value="AAA+_ATPase"/>
</dbReference>
<comment type="caution">
    <text evidence="3">The sequence shown here is derived from an EMBL/GenBank/DDBJ whole genome shotgun (WGS) entry which is preliminary data.</text>
</comment>
<accession>A0ABR7DAR7</accession>
<dbReference type="InterPro" id="IPR027417">
    <property type="entry name" value="P-loop_NTPase"/>
</dbReference>
<proteinExistence type="inferred from homology"/>
<dbReference type="EMBL" id="JACOOO010000008">
    <property type="protein sequence ID" value="MBC5628486.1"/>
    <property type="molecule type" value="Genomic_DNA"/>
</dbReference>
<evidence type="ECO:0000313" key="4">
    <source>
        <dbReference type="Proteomes" id="UP000596929"/>
    </source>
</evidence>
<dbReference type="SMART" id="SM00382">
    <property type="entry name" value="AAA"/>
    <property type="match status" value="1"/>
</dbReference>
<dbReference type="InterPro" id="IPR045006">
    <property type="entry name" value="CHLI-like"/>
</dbReference>
<feature type="domain" description="AAA+ ATPase" evidence="2">
    <location>
        <begin position="211"/>
        <end position="394"/>
    </location>
</feature>
<dbReference type="SUPFAM" id="SSF52540">
    <property type="entry name" value="P-loop containing nucleoside triphosphate hydrolases"/>
    <property type="match status" value="1"/>
</dbReference>
<dbReference type="Gene3D" id="3.40.50.300">
    <property type="entry name" value="P-loop containing nucleotide triphosphate hydrolases"/>
    <property type="match status" value="1"/>
</dbReference>
<dbReference type="SUPFAM" id="SSF54211">
    <property type="entry name" value="Ribosomal protein S5 domain 2-like"/>
    <property type="match status" value="1"/>
</dbReference>
<dbReference type="Gene3D" id="3.30.230.10">
    <property type="match status" value="1"/>
</dbReference>
<dbReference type="InterPro" id="IPR025158">
    <property type="entry name" value="Mg_chelat-rel_C"/>
</dbReference>
<evidence type="ECO:0000256" key="1">
    <source>
        <dbReference type="ARBA" id="ARBA00006354"/>
    </source>
</evidence>
<dbReference type="PANTHER" id="PTHR32039:SF7">
    <property type="entry name" value="COMPETENCE PROTEIN COMM"/>
    <property type="match status" value="1"/>
</dbReference>
<gene>
    <name evidence="3" type="ORF">H8S20_06195</name>
</gene>
<name>A0ABR7DAR7_9CLOT</name>
<dbReference type="Pfam" id="PF13541">
    <property type="entry name" value="ChlI"/>
    <property type="match status" value="1"/>
</dbReference>
<dbReference type="InterPro" id="IPR004482">
    <property type="entry name" value="Mg_chelat-rel"/>
</dbReference>
<evidence type="ECO:0000313" key="3">
    <source>
        <dbReference type="EMBL" id="MBC5628486.1"/>
    </source>
</evidence>
<dbReference type="RefSeq" id="WP_032118148.1">
    <property type="nucleotide sequence ID" value="NZ_JACOOO010000008.1"/>
</dbReference>
<dbReference type="InterPro" id="IPR000523">
    <property type="entry name" value="Mg_chelatse_chII-like_cat_dom"/>
</dbReference>
<reference evidence="3 4" key="1">
    <citation type="submission" date="2020-08" db="EMBL/GenBank/DDBJ databases">
        <title>Genome public.</title>
        <authorList>
            <person name="Liu C."/>
            <person name="Sun Q."/>
        </authorList>
    </citation>
    <scope>NUCLEOTIDE SEQUENCE [LARGE SCALE GENOMIC DNA]</scope>
    <source>
        <strain evidence="3 4">NSJ-6</strain>
    </source>
</reference>
<dbReference type="InterPro" id="IPR020568">
    <property type="entry name" value="Ribosomal_Su5_D2-typ_SF"/>
</dbReference>
<sequence length="508" mass="57690">MAIKIISATHRGLDGVLISVEVDIMKGLPTFSIVGLPDASVRESKERVRAAIVNSGFDFPLGRITINLSPADVRKNGTLLDLPIALGILMASKQIIRRELEDYIVFGELSLSGELVGVKGAIPIIFEGDSKKKKNYIFPLDNLSEMRHFTLGNFYPFKSLEQVVSFITNEDLLPYKNKKKVSRKEGDYKIDFGDIIGQYTAKRAMEIVAVGRHNIFLFGSPGSGKSMLARALPSILPPLTIEEQKEIAKIYSVSGLWNDGYFIERPFRAPHHTMTKTALIGGGKEIKVGEITLAHNGVLFLDEILEFSNDLLEVLRQPLEDGIINISRLRESYTLPSKFILVGAFNPCKCGRLMENGNNSSCECTEYERRRYLNKLSRPLMDRVDLFSFVPRIKYEEITDKKDYINSDKMRQNVLEAVERQNFRLKDTKYKYNSEIIGKDVFKICNISSKGKRVLEEYYNRYNITLRGYVKIIKLARTIADLECSDEIADYHIIEALQYRKNVLGEII</sequence>
<protein>
    <submittedName>
        <fullName evidence="3">YifB family Mg chelatase-like AAA ATPase</fullName>
    </submittedName>
</protein>
<keyword evidence="4" id="KW-1185">Reference proteome</keyword>
<comment type="similarity">
    <text evidence="1">Belongs to the Mg-chelatase subunits D/I family. ComM subfamily.</text>
</comment>
<organism evidence="3 4">
    <name type="scientific">Clostridium hominis</name>
    <dbReference type="NCBI Taxonomy" id="2763036"/>
    <lineage>
        <taxon>Bacteria</taxon>
        <taxon>Bacillati</taxon>
        <taxon>Bacillota</taxon>
        <taxon>Clostridia</taxon>
        <taxon>Eubacteriales</taxon>
        <taxon>Clostridiaceae</taxon>
        <taxon>Clostridium</taxon>
    </lineage>
</organism>
<dbReference type="InterPro" id="IPR014721">
    <property type="entry name" value="Ribsml_uS5_D2-typ_fold_subgr"/>
</dbReference>
<dbReference type="Proteomes" id="UP000596929">
    <property type="component" value="Unassembled WGS sequence"/>
</dbReference>